<proteinExistence type="predicted"/>
<dbReference type="PROSITE" id="PS50878">
    <property type="entry name" value="RT_POL"/>
    <property type="match status" value="1"/>
</dbReference>
<dbReference type="InterPro" id="IPR043502">
    <property type="entry name" value="DNA/RNA_pol_sf"/>
</dbReference>
<dbReference type="SUPFAM" id="SSF56672">
    <property type="entry name" value="DNA/RNA polymerases"/>
    <property type="match status" value="1"/>
</dbReference>
<dbReference type="PANTHER" id="PTHR47027:SF20">
    <property type="entry name" value="REVERSE TRANSCRIPTASE-LIKE PROTEIN WITH RNA-DIRECTED DNA POLYMERASE DOMAIN"/>
    <property type="match status" value="1"/>
</dbReference>
<sequence length="641" mass="71672">MCQTLSAHFLTKLSLRLSKPRGLDHYLLTSSETSTEARGLKSFRTAALRLTFPSSAGSSQGCPISGLAFNISIDPVIRSIQRDHVEHKVLAFADDLCLLAASPDELQQILDSVQAQLAALGMKLNPRKSVSLHFSGCTPVGVKNTCFRVGNENISPLKEGEFTKFLGRPVGFNAWPDFNSLNDLSDIGAKILSSALAPWQRLDALKSFFFPALQFPMRTAQFQKTAWQALDSTIRSEIKNTLGLPENAANEYLYGHKSKGSCSIPIAAEESDPSRIDTAFKLLTSSDEEIVHLASEDLRQTIAHRLKIPSPSDADLEEFLSGVTKGPFSTTDNAYSNVWTCARLASRRLGVAWEFDDGVPRVKYNDLVVRASGRRKVIFSIRDRLRNNRSTTLINKPSQGKAMECVAQSPASSHFIADGTYTRFADWRFIHRARLNLLPLNGSQVWKEDKRCRRCNEADLETLPHVLNHWKGKSRGWQLRHDTIVARVKKALATRCTIISENQSVGPNNLHPDLVVQSGNKVYIVDVTIPFENRMEGFEKAKRLKHDKYASLLPLYSSSGMQVSIVPIVVGALGAWDPENDRFLSKYMSRGYLNKFRKLCVSDCIKWSRDIYVEHITGHRQFTDGVDLKEHLTPPEPPSDM</sequence>
<feature type="domain" description="Reverse transcriptase" evidence="1">
    <location>
        <begin position="1"/>
        <end position="170"/>
    </location>
</feature>
<evidence type="ECO:0000313" key="3">
    <source>
        <dbReference type="Proteomes" id="UP000807504"/>
    </source>
</evidence>
<dbReference type="Proteomes" id="UP000807504">
    <property type="component" value="Unassembled WGS sequence"/>
</dbReference>
<dbReference type="InterPro" id="IPR000477">
    <property type="entry name" value="RT_dom"/>
</dbReference>
<organism evidence="2 3">
    <name type="scientific">Argiope bruennichi</name>
    <name type="common">Wasp spider</name>
    <name type="synonym">Aranea bruennichi</name>
    <dbReference type="NCBI Taxonomy" id="94029"/>
    <lineage>
        <taxon>Eukaryota</taxon>
        <taxon>Metazoa</taxon>
        <taxon>Ecdysozoa</taxon>
        <taxon>Arthropoda</taxon>
        <taxon>Chelicerata</taxon>
        <taxon>Arachnida</taxon>
        <taxon>Araneae</taxon>
        <taxon>Araneomorphae</taxon>
        <taxon>Entelegynae</taxon>
        <taxon>Araneoidea</taxon>
        <taxon>Araneidae</taxon>
        <taxon>Argiope</taxon>
    </lineage>
</organism>
<accession>A0A8T0G1H7</accession>
<evidence type="ECO:0000259" key="1">
    <source>
        <dbReference type="PROSITE" id="PS50878"/>
    </source>
</evidence>
<comment type="caution">
    <text evidence="2">The sequence shown here is derived from an EMBL/GenBank/DDBJ whole genome shotgun (WGS) entry which is preliminary data.</text>
</comment>
<dbReference type="PANTHER" id="PTHR47027">
    <property type="entry name" value="REVERSE TRANSCRIPTASE DOMAIN-CONTAINING PROTEIN"/>
    <property type="match status" value="1"/>
</dbReference>
<dbReference type="Pfam" id="PF00078">
    <property type="entry name" value="RVT_1"/>
    <property type="match status" value="1"/>
</dbReference>
<evidence type="ECO:0000313" key="2">
    <source>
        <dbReference type="EMBL" id="KAF8797217.1"/>
    </source>
</evidence>
<dbReference type="EMBL" id="JABXBU010000001">
    <property type="protein sequence ID" value="KAF8797217.1"/>
    <property type="molecule type" value="Genomic_DNA"/>
</dbReference>
<dbReference type="InterPro" id="IPR043128">
    <property type="entry name" value="Rev_trsase/Diguanyl_cyclase"/>
</dbReference>
<dbReference type="AlphaFoldDB" id="A0A8T0G1H7"/>
<dbReference type="GO" id="GO:0071897">
    <property type="term" value="P:DNA biosynthetic process"/>
    <property type="evidence" value="ECO:0007669"/>
    <property type="project" value="UniProtKB-ARBA"/>
</dbReference>
<reference evidence="2" key="1">
    <citation type="journal article" date="2020" name="bioRxiv">
        <title>Chromosome-level reference genome of the European wasp spider Argiope bruennichi: a resource for studies on range expansion and evolutionary adaptation.</title>
        <authorList>
            <person name="Sheffer M.M."/>
            <person name="Hoppe A."/>
            <person name="Krehenwinkel H."/>
            <person name="Uhl G."/>
            <person name="Kuss A.W."/>
            <person name="Jensen L."/>
            <person name="Jensen C."/>
            <person name="Gillespie R.G."/>
            <person name="Hoff K.J."/>
            <person name="Prost S."/>
        </authorList>
    </citation>
    <scope>NUCLEOTIDE SEQUENCE</scope>
</reference>
<name>A0A8T0G1H7_ARGBR</name>
<dbReference type="Gene3D" id="3.30.70.270">
    <property type="match status" value="1"/>
</dbReference>
<protein>
    <submittedName>
        <fullName evidence="2">Retrovirus-related Pol polyprotein type-2 like protein</fullName>
    </submittedName>
</protein>
<keyword evidence="3" id="KW-1185">Reference proteome</keyword>
<reference evidence="2" key="2">
    <citation type="submission" date="2020-06" db="EMBL/GenBank/DDBJ databases">
        <authorList>
            <person name="Sheffer M."/>
        </authorList>
    </citation>
    <scope>NUCLEOTIDE SEQUENCE</scope>
</reference>
<gene>
    <name evidence="2" type="ORF">HNY73_001505</name>
</gene>